<evidence type="ECO:0000313" key="3">
    <source>
        <dbReference type="Proteomes" id="UP001296104"/>
    </source>
</evidence>
<reference evidence="2" key="1">
    <citation type="submission" date="2023-11" db="EMBL/GenBank/DDBJ databases">
        <authorList>
            <person name="Alioto T."/>
            <person name="Alioto T."/>
            <person name="Gomez Garrido J."/>
        </authorList>
    </citation>
    <scope>NUCLEOTIDE SEQUENCE</scope>
</reference>
<evidence type="ECO:0000256" key="1">
    <source>
        <dbReference type="SAM" id="MobiDB-lite"/>
    </source>
</evidence>
<gene>
    <name evidence="2" type="ORF">LECACI_7A001207</name>
</gene>
<dbReference type="AlphaFoldDB" id="A0AAI9E7Q2"/>
<feature type="region of interest" description="Disordered" evidence="1">
    <location>
        <begin position="1"/>
        <end position="70"/>
    </location>
</feature>
<dbReference type="EMBL" id="CAVMBE010000004">
    <property type="protein sequence ID" value="CAK3822879.1"/>
    <property type="molecule type" value="Genomic_DNA"/>
</dbReference>
<organism evidence="2 3">
    <name type="scientific">Lecanosticta acicola</name>
    <dbReference type="NCBI Taxonomy" id="111012"/>
    <lineage>
        <taxon>Eukaryota</taxon>
        <taxon>Fungi</taxon>
        <taxon>Dikarya</taxon>
        <taxon>Ascomycota</taxon>
        <taxon>Pezizomycotina</taxon>
        <taxon>Dothideomycetes</taxon>
        <taxon>Dothideomycetidae</taxon>
        <taxon>Mycosphaerellales</taxon>
        <taxon>Mycosphaerellaceae</taxon>
        <taxon>Lecanosticta</taxon>
    </lineage>
</organism>
<protein>
    <submittedName>
        <fullName evidence="2">Uncharacterized protein</fullName>
    </submittedName>
</protein>
<feature type="compositionally biased region" description="Basic and acidic residues" evidence="1">
    <location>
        <begin position="39"/>
        <end position="48"/>
    </location>
</feature>
<sequence>MSAPNQGRQSPEPERQADSQLHQPTASNPNEQGVAPGDKAAEQSKDQLENLGSNPSGPLDEEAEKKTSKD</sequence>
<evidence type="ECO:0000313" key="2">
    <source>
        <dbReference type="EMBL" id="CAK3822879.1"/>
    </source>
</evidence>
<comment type="caution">
    <text evidence="2">The sequence shown here is derived from an EMBL/GenBank/DDBJ whole genome shotgun (WGS) entry which is preliminary data.</text>
</comment>
<name>A0AAI9E7Q2_9PEZI</name>
<feature type="compositionally biased region" description="Polar residues" evidence="1">
    <location>
        <begin position="18"/>
        <end position="31"/>
    </location>
</feature>
<keyword evidence="3" id="KW-1185">Reference proteome</keyword>
<dbReference type="Proteomes" id="UP001296104">
    <property type="component" value="Unassembled WGS sequence"/>
</dbReference>
<proteinExistence type="predicted"/>
<accession>A0AAI9E7Q2</accession>